<evidence type="ECO:0000256" key="1">
    <source>
        <dbReference type="ARBA" id="ARBA00009350"/>
    </source>
</evidence>
<dbReference type="HAMAP" id="MF_00674">
    <property type="entry name" value="UPF0251"/>
    <property type="match status" value="1"/>
</dbReference>
<protein>
    <recommendedName>
        <fullName evidence="2">UPF0251 protein SAMN00808754_0394</fullName>
    </recommendedName>
</protein>
<comment type="similarity">
    <text evidence="1 2">Belongs to the UPF0251 family.</text>
</comment>
<evidence type="ECO:0000313" key="3">
    <source>
        <dbReference type="EMBL" id="SMB91159.1"/>
    </source>
</evidence>
<dbReference type="AlphaFoldDB" id="A0A1W1VCM9"/>
<dbReference type="InterPro" id="IPR002852">
    <property type="entry name" value="UPF0251"/>
</dbReference>
<dbReference type="STRING" id="698762.SAMN00808754_0394"/>
<dbReference type="PANTHER" id="PTHR37478:SF2">
    <property type="entry name" value="UPF0251 PROTEIN TK0562"/>
    <property type="match status" value="1"/>
</dbReference>
<dbReference type="Gene3D" id="1.10.10.10">
    <property type="entry name" value="Winged helix-like DNA-binding domain superfamily/Winged helix DNA-binding domain"/>
    <property type="match status" value="1"/>
</dbReference>
<dbReference type="Proteomes" id="UP000192569">
    <property type="component" value="Chromosome I"/>
</dbReference>
<dbReference type="InterPro" id="IPR036388">
    <property type="entry name" value="WH-like_DNA-bd_sf"/>
</dbReference>
<name>A0A1W1VCM9_9FIRM</name>
<dbReference type="PANTHER" id="PTHR37478">
    <property type="match status" value="1"/>
</dbReference>
<reference evidence="3 4" key="1">
    <citation type="submission" date="2017-04" db="EMBL/GenBank/DDBJ databases">
        <authorList>
            <person name="Afonso C.L."/>
            <person name="Miller P.J."/>
            <person name="Scott M.A."/>
            <person name="Spackman E."/>
            <person name="Goraichik I."/>
            <person name="Dimitrov K.M."/>
            <person name="Suarez D.L."/>
            <person name="Swayne D.E."/>
        </authorList>
    </citation>
    <scope>NUCLEOTIDE SEQUENCE [LARGE SCALE GENOMIC DNA]</scope>
    <source>
        <strain evidence="3 4">ToBE</strain>
    </source>
</reference>
<organism evidence="3 4">
    <name type="scientific">Thermanaeromonas toyohensis ToBE</name>
    <dbReference type="NCBI Taxonomy" id="698762"/>
    <lineage>
        <taxon>Bacteria</taxon>
        <taxon>Bacillati</taxon>
        <taxon>Bacillota</taxon>
        <taxon>Clostridia</taxon>
        <taxon>Neomoorellales</taxon>
        <taxon>Neomoorellaceae</taxon>
        <taxon>Thermanaeromonas</taxon>
    </lineage>
</organism>
<sequence length="165" mass="18463">MLTPQLNKKQKWGSKVPRPPKCRRVAFIPGITYFQPAGIPLEQVEEVVLALEELEAIRLKDLEGLEQEDCAARMHVSRPTFARILNAARAKVAEALVSGKAIKVEGGCYQLVGRICCPQCGRRWEPEEDSLEFCPHCGNRGSIRGAGAPRRCRRRHGWQEGEDTS</sequence>
<keyword evidence="3" id="KW-0238">DNA-binding</keyword>
<keyword evidence="4" id="KW-1185">Reference proteome</keyword>
<dbReference type="GO" id="GO:0003677">
    <property type="term" value="F:DNA binding"/>
    <property type="evidence" value="ECO:0007669"/>
    <property type="project" value="UniProtKB-KW"/>
</dbReference>
<proteinExistence type="inferred from homology"/>
<dbReference type="EMBL" id="LT838272">
    <property type="protein sequence ID" value="SMB91159.1"/>
    <property type="molecule type" value="Genomic_DNA"/>
</dbReference>
<evidence type="ECO:0000256" key="2">
    <source>
        <dbReference type="HAMAP-Rule" id="MF_00674"/>
    </source>
</evidence>
<accession>A0A1W1VCM9</accession>
<dbReference type="Pfam" id="PF02001">
    <property type="entry name" value="DUF134"/>
    <property type="match status" value="1"/>
</dbReference>
<gene>
    <name evidence="3" type="ORF">SAMN00808754_0394</name>
</gene>
<evidence type="ECO:0000313" key="4">
    <source>
        <dbReference type="Proteomes" id="UP000192569"/>
    </source>
</evidence>